<dbReference type="KEGG" id="ffu:CLAFUR5_06071"/>
<protein>
    <submittedName>
        <fullName evidence="1">Uncharacterized protein</fullName>
    </submittedName>
</protein>
<dbReference type="Gene3D" id="3.10.450.50">
    <property type="match status" value="1"/>
</dbReference>
<dbReference type="RefSeq" id="XP_047761857.1">
    <property type="nucleotide sequence ID" value="XM_047905219.1"/>
</dbReference>
<evidence type="ECO:0000313" key="1">
    <source>
        <dbReference type="EMBL" id="UJO17491.1"/>
    </source>
</evidence>
<name>A0A9Q8P919_PASFU</name>
<dbReference type="OrthoDB" id="5440at2759"/>
<sequence length="434" mass="48108">MPEFVYGSGPPQPVPPMKPEHISDGITLVRPLSRKGIGPGMIVLSPNEESATPIEIQDGIPSLRMKWAEEGYCVVEIRPQASSSALKTAIQRLSECHECEPKDRMGLICYGAEMWSKSATATESLKDRIVCAALYAEAAQFSTLSAQASVPTIYHLAGDETKKSLKPGSKVYEYGTNQQYSFPIPCHKDFHYATEAVSHSRNLAFLKPLMGGPYFDLELLWEEHTYYEFGDRSVANTMTTMVEEPYVNHVPTMTGGIGRKALTDFYTNHFIFSNPADTELELISRTVGIDRVVDEFIYKFTHDMTPDWLFPGLPPTNKYVEIPMMAVVNIRGDRLYHEHITWDQGTALRQIGVLPETLVLKVDAKDAGTNENNVTNGANGTNGRVNGNGVKGGVVRYEVSLPVAGTDTVAKMRDKNSVDSNKMFEFKPRELGGQ</sequence>
<organism evidence="1 2">
    <name type="scientific">Passalora fulva</name>
    <name type="common">Tomato leaf mold</name>
    <name type="synonym">Cladosporium fulvum</name>
    <dbReference type="NCBI Taxonomy" id="5499"/>
    <lineage>
        <taxon>Eukaryota</taxon>
        <taxon>Fungi</taxon>
        <taxon>Dikarya</taxon>
        <taxon>Ascomycota</taxon>
        <taxon>Pezizomycotina</taxon>
        <taxon>Dothideomycetes</taxon>
        <taxon>Dothideomycetidae</taxon>
        <taxon>Mycosphaerellales</taxon>
        <taxon>Mycosphaerellaceae</taxon>
        <taxon>Fulvia</taxon>
    </lineage>
</organism>
<dbReference type="AlphaFoldDB" id="A0A9Q8P919"/>
<dbReference type="GeneID" id="71985949"/>
<dbReference type="PANTHER" id="PTHR38436:SF3">
    <property type="entry name" value="CARBOXYMETHYLENEBUTENOLIDASE-RELATED"/>
    <property type="match status" value="1"/>
</dbReference>
<dbReference type="InterPro" id="IPR009959">
    <property type="entry name" value="Cyclase_SnoaL-like"/>
</dbReference>
<dbReference type="SUPFAM" id="SSF54427">
    <property type="entry name" value="NTF2-like"/>
    <property type="match status" value="1"/>
</dbReference>
<dbReference type="InterPro" id="IPR032710">
    <property type="entry name" value="NTF2-like_dom_sf"/>
</dbReference>
<dbReference type="Proteomes" id="UP000756132">
    <property type="component" value="Chromosome 5"/>
</dbReference>
<proteinExistence type="predicted"/>
<reference evidence="1" key="2">
    <citation type="journal article" date="2022" name="Microb. Genom.">
        <title>A chromosome-scale genome assembly of the tomato pathogen Cladosporium fulvum reveals a compartmentalized genome architecture and the presence of a dispensable chromosome.</title>
        <authorList>
            <person name="Zaccaron A.Z."/>
            <person name="Chen L.H."/>
            <person name="Samaras A."/>
            <person name="Stergiopoulos I."/>
        </authorList>
    </citation>
    <scope>NUCLEOTIDE SEQUENCE</scope>
    <source>
        <strain evidence="1">Race5_Kim</strain>
    </source>
</reference>
<dbReference type="GO" id="GO:0030638">
    <property type="term" value="P:polyketide metabolic process"/>
    <property type="evidence" value="ECO:0007669"/>
    <property type="project" value="InterPro"/>
</dbReference>
<dbReference type="OMA" id="THNQEIP"/>
<gene>
    <name evidence="1" type="ORF">CLAFUR5_06071</name>
</gene>
<dbReference type="PANTHER" id="PTHR38436">
    <property type="entry name" value="POLYKETIDE CYCLASE SNOAL-LIKE DOMAIN"/>
    <property type="match status" value="1"/>
</dbReference>
<keyword evidence="2" id="KW-1185">Reference proteome</keyword>
<dbReference type="EMBL" id="CP090167">
    <property type="protein sequence ID" value="UJO17491.1"/>
    <property type="molecule type" value="Genomic_DNA"/>
</dbReference>
<reference evidence="1" key="1">
    <citation type="submission" date="2021-12" db="EMBL/GenBank/DDBJ databases">
        <authorList>
            <person name="Zaccaron A."/>
            <person name="Stergiopoulos I."/>
        </authorList>
    </citation>
    <scope>NUCLEOTIDE SEQUENCE</scope>
    <source>
        <strain evidence="1">Race5_Kim</strain>
    </source>
</reference>
<evidence type="ECO:0000313" key="2">
    <source>
        <dbReference type="Proteomes" id="UP000756132"/>
    </source>
</evidence>
<accession>A0A9Q8P919</accession>